<dbReference type="Pfam" id="PF13481">
    <property type="entry name" value="AAA_25"/>
    <property type="match status" value="1"/>
</dbReference>
<dbReference type="SUPFAM" id="SSF56731">
    <property type="entry name" value="DNA primase core"/>
    <property type="match status" value="1"/>
</dbReference>
<dbReference type="Gene3D" id="3.40.1360.10">
    <property type="match status" value="1"/>
</dbReference>
<evidence type="ECO:0000313" key="2">
    <source>
        <dbReference type="EMBL" id="CAH2399182.1"/>
    </source>
</evidence>
<dbReference type="InterPro" id="IPR034154">
    <property type="entry name" value="TOPRIM_DnaG/twinkle"/>
</dbReference>
<accession>A0ABN8JM97</accession>
<dbReference type="EMBL" id="CAKXZS010000014">
    <property type="protein sequence ID" value="CAH2399182.1"/>
    <property type="molecule type" value="Genomic_DNA"/>
</dbReference>
<sequence>MSGFDFGSLMPEVAKMLLGAPNPHHSKGNDHRYGTNGSLSIDLEKNTAFDHENDEGGGVLWLVAKLTGCGDDGAVDWLKSNGFDIPDMRVAAAGSNQNAGPGRKEIVAAYDYADIDGNLVFQVVRMQYRMPDGAWRLNKHGKIDKTFAQRRRFEEEKDVWINGLLDGEYMRKGPGQNWTRYDSKTFDKWGMKERREFDGIEQLPLYRWPEVAEAIAMGQAIYLVEGEKKADALWKAGIAATCNAGGAKKWTPYHAELLRGAHIIQIPDNDDAGRMHMQIVGSRMKDVAASVMMLDIRTFWPEVPEKGDIWDWVQAGGDASDLFDLVDRYARPWSKDPPKSRFGAVTWDRLDEAGQEHEYLIEDILTRHEVAVIYGESGSGKSFEAIDLAMAVDRGVPFNGKEVRKGGVIYQAGEGGIGVKQRLRAYRQTYMEPGERVDFVLLPSRVDLFAKPGEQDVETSRGTDALIAEIKAWAETFTVPLELVVIDTLATATPGANENASTDMSVVLTNLERIRDECRCTVLMVHHKPRNGNNPRGHSSLFANVDNAIELEITQRLDVAYRADGTQLVRQIHRATIQKNKDGERGHGWDFILKQVVLGTRPNGKPLTSVVCAPPGGQGPEVTDDKRLSDQQAIAMQALINALERHGEATPDMLKLPRSIKTVVRMGHWRQEYAALSMTDDEDPKKKQERIKKALQRAGERFFGAKWIGRAEPYVWLTGRPVPGFKRDTEIDFSQLSRPEPISDGMAEVMDGDIQF</sequence>
<dbReference type="SUPFAM" id="SSF52540">
    <property type="entry name" value="P-loop containing nucleoside triphosphate hydrolases"/>
    <property type="match status" value="1"/>
</dbReference>
<protein>
    <recommendedName>
        <fullName evidence="1">AAA+ ATPase domain-containing protein</fullName>
    </recommendedName>
</protein>
<dbReference type="RefSeq" id="WP_254024958.1">
    <property type="nucleotide sequence ID" value="NZ_CAKXZS010000014.1"/>
</dbReference>
<feature type="domain" description="AAA+ ATPase" evidence="1">
    <location>
        <begin position="367"/>
        <end position="573"/>
    </location>
</feature>
<organism evidence="2 3">
    <name type="scientific">Mesorhizobium ventifaucium</name>
    <dbReference type="NCBI Taxonomy" id="666020"/>
    <lineage>
        <taxon>Bacteria</taxon>
        <taxon>Pseudomonadati</taxon>
        <taxon>Pseudomonadota</taxon>
        <taxon>Alphaproteobacteria</taxon>
        <taxon>Hyphomicrobiales</taxon>
        <taxon>Phyllobacteriaceae</taxon>
        <taxon>Mesorhizobium</taxon>
    </lineage>
</organism>
<dbReference type="InterPro" id="IPR003593">
    <property type="entry name" value="AAA+_ATPase"/>
</dbReference>
<proteinExistence type="predicted"/>
<comment type="caution">
    <text evidence="2">The sequence shown here is derived from an EMBL/GenBank/DDBJ whole genome shotgun (WGS) entry which is preliminary data.</text>
</comment>
<dbReference type="Gene3D" id="3.40.50.300">
    <property type="entry name" value="P-loop containing nucleotide triphosphate hydrolases"/>
    <property type="match status" value="1"/>
</dbReference>
<reference evidence="2" key="1">
    <citation type="submission" date="2022-03" db="EMBL/GenBank/DDBJ databases">
        <authorList>
            <person name="Brunel B."/>
        </authorList>
    </citation>
    <scope>NUCLEOTIDE SEQUENCE</scope>
    <source>
        <strain evidence="2">STM4922sample</strain>
    </source>
</reference>
<dbReference type="Proteomes" id="UP001152604">
    <property type="component" value="Unassembled WGS sequence"/>
</dbReference>
<dbReference type="SMART" id="SM00382">
    <property type="entry name" value="AAA"/>
    <property type="match status" value="1"/>
</dbReference>
<name>A0ABN8JM97_9HYPH</name>
<keyword evidence="3" id="KW-1185">Reference proteome</keyword>
<dbReference type="CDD" id="cd01029">
    <property type="entry name" value="TOPRIM_primases"/>
    <property type="match status" value="1"/>
</dbReference>
<evidence type="ECO:0000259" key="1">
    <source>
        <dbReference type="SMART" id="SM00382"/>
    </source>
</evidence>
<gene>
    <name evidence="2" type="ORF">MES4922_210138</name>
</gene>
<dbReference type="InterPro" id="IPR027417">
    <property type="entry name" value="P-loop_NTPase"/>
</dbReference>
<evidence type="ECO:0000313" key="3">
    <source>
        <dbReference type="Proteomes" id="UP001152604"/>
    </source>
</evidence>